<dbReference type="RefSeq" id="WP_185191866.1">
    <property type="nucleotide sequence ID" value="NZ_JACKXD010000001.1"/>
</dbReference>
<comment type="caution">
    <text evidence="2">The sequence shown here is derived from an EMBL/GenBank/DDBJ whole genome shotgun (WGS) entry which is preliminary data.</text>
</comment>
<dbReference type="Pfam" id="PF04367">
    <property type="entry name" value="DUF502"/>
    <property type="match status" value="1"/>
</dbReference>
<keyword evidence="1" id="KW-0812">Transmembrane</keyword>
<dbReference type="PANTHER" id="PTHR31876">
    <property type="entry name" value="COV-LIKE PROTEIN 1"/>
    <property type="match status" value="1"/>
</dbReference>
<dbReference type="Proteomes" id="UP000546257">
    <property type="component" value="Unassembled WGS sequence"/>
</dbReference>
<protein>
    <submittedName>
        <fullName evidence="2">DUF502 domain-containing protein</fullName>
    </submittedName>
</protein>
<evidence type="ECO:0000313" key="3">
    <source>
        <dbReference type="Proteomes" id="UP000546257"/>
    </source>
</evidence>
<dbReference type="EMBL" id="JACKXD010000001">
    <property type="protein sequence ID" value="MBB6645516.1"/>
    <property type="molecule type" value="Genomic_DNA"/>
</dbReference>
<evidence type="ECO:0000313" key="2">
    <source>
        <dbReference type="EMBL" id="MBB6645516.1"/>
    </source>
</evidence>
<feature type="transmembrane region" description="Helical" evidence="1">
    <location>
        <begin position="66"/>
        <end position="87"/>
    </location>
</feature>
<dbReference type="AlphaFoldDB" id="A0A7J9SHN4"/>
<organism evidence="2 3">
    <name type="scientific">Halobellus ruber</name>
    <dbReference type="NCBI Taxonomy" id="2761102"/>
    <lineage>
        <taxon>Archaea</taxon>
        <taxon>Methanobacteriati</taxon>
        <taxon>Methanobacteriota</taxon>
        <taxon>Stenosarchaea group</taxon>
        <taxon>Halobacteria</taxon>
        <taxon>Halobacteriales</taxon>
        <taxon>Haloferacaceae</taxon>
        <taxon>Halobellus</taxon>
    </lineage>
</organism>
<keyword evidence="3" id="KW-1185">Reference proteome</keyword>
<sequence>MGSREHAPQYLSTFREWLLTGVALTIPLVITILVLGVVLNFLLNVVSPAVTLVRIIPGVSPVVEGLVIQLISLVLLLAFLVGVGAVAHVTERSYAPKVHTTIERIPGIGELYRTFRQMGDMLTDSDARTFREVKLVEFPHEGAYSLAFVTADTPEQIQTSAGELKMQTLFVPLAPNPMMGGFLVNFAADQITDIDITVEEAIQSIVTSGASIEVADRGRDRPITMDELGEIAMDPINDEFDEADGDRSS</sequence>
<accession>A0A7J9SHN4</accession>
<reference evidence="2 3" key="1">
    <citation type="submission" date="2020-08" db="EMBL/GenBank/DDBJ databases">
        <authorList>
            <person name="Seo M.-J."/>
        </authorList>
    </citation>
    <scope>NUCLEOTIDE SEQUENCE [LARGE SCALE GENOMIC DNA]</scope>
    <source>
        <strain evidence="2 3">MBLA0160</strain>
    </source>
</reference>
<feature type="transmembrane region" description="Helical" evidence="1">
    <location>
        <begin position="21"/>
        <end position="46"/>
    </location>
</feature>
<keyword evidence="1" id="KW-0472">Membrane</keyword>
<proteinExistence type="predicted"/>
<dbReference type="InterPro" id="IPR007462">
    <property type="entry name" value="COV1-like"/>
</dbReference>
<dbReference type="PANTHER" id="PTHR31876:SF26">
    <property type="entry name" value="PROTEIN LIKE COV 2"/>
    <property type="match status" value="1"/>
</dbReference>
<name>A0A7J9SHN4_9EURY</name>
<keyword evidence="1" id="KW-1133">Transmembrane helix</keyword>
<evidence type="ECO:0000256" key="1">
    <source>
        <dbReference type="SAM" id="Phobius"/>
    </source>
</evidence>
<gene>
    <name evidence="2" type="ORF">H5V44_04255</name>
</gene>